<dbReference type="PANTHER" id="PTHR22950">
    <property type="entry name" value="AMINO ACID TRANSPORTER"/>
    <property type="match status" value="1"/>
</dbReference>
<feature type="transmembrane region" description="Helical" evidence="7">
    <location>
        <begin position="238"/>
        <end position="257"/>
    </location>
</feature>
<gene>
    <name evidence="9" type="ORF">GGP41_000122</name>
</gene>
<feature type="domain" description="Amino acid transporter transmembrane" evidence="8">
    <location>
        <begin position="97"/>
        <end position="516"/>
    </location>
</feature>
<dbReference type="Pfam" id="PF01490">
    <property type="entry name" value="Aa_trans"/>
    <property type="match status" value="1"/>
</dbReference>
<evidence type="ECO:0000259" key="8">
    <source>
        <dbReference type="Pfam" id="PF01490"/>
    </source>
</evidence>
<evidence type="ECO:0000256" key="7">
    <source>
        <dbReference type="SAM" id="Phobius"/>
    </source>
</evidence>
<dbReference type="GO" id="GO:0016020">
    <property type="term" value="C:membrane"/>
    <property type="evidence" value="ECO:0007669"/>
    <property type="project" value="UniProtKB-SubCell"/>
</dbReference>
<feature type="transmembrane region" description="Helical" evidence="7">
    <location>
        <begin position="103"/>
        <end position="121"/>
    </location>
</feature>
<dbReference type="EMBL" id="WNKQ01000013">
    <property type="protein sequence ID" value="KAF5847407.1"/>
    <property type="molecule type" value="Genomic_DNA"/>
</dbReference>
<feature type="compositionally biased region" description="Basic and acidic residues" evidence="6">
    <location>
        <begin position="46"/>
        <end position="66"/>
    </location>
</feature>
<dbReference type="Gene3D" id="1.20.1740.10">
    <property type="entry name" value="Amino acid/polyamine transporter I"/>
    <property type="match status" value="1"/>
</dbReference>
<dbReference type="AlphaFoldDB" id="A0A8H5ZDS3"/>
<comment type="subcellular location">
    <subcellularLocation>
        <location evidence="1">Membrane</location>
        <topology evidence="1">Multi-pass membrane protein</topology>
    </subcellularLocation>
</comment>
<feature type="transmembrane region" description="Helical" evidence="7">
    <location>
        <begin position="429"/>
        <end position="450"/>
    </location>
</feature>
<feature type="compositionally biased region" description="Basic and acidic residues" evidence="6">
    <location>
        <begin position="17"/>
        <end position="27"/>
    </location>
</feature>
<evidence type="ECO:0000256" key="1">
    <source>
        <dbReference type="ARBA" id="ARBA00004141"/>
    </source>
</evidence>
<dbReference type="PANTHER" id="PTHR22950:SF479">
    <property type="entry name" value="AMINO ACID TRANSPORTER (EUROFUNG)-RELATED"/>
    <property type="match status" value="1"/>
</dbReference>
<evidence type="ECO:0000256" key="3">
    <source>
        <dbReference type="ARBA" id="ARBA00022692"/>
    </source>
</evidence>
<evidence type="ECO:0000256" key="2">
    <source>
        <dbReference type="ARBA" id="ARBA00008066"/>
    </source>
</evidence>
<feature type="transmembrane region" description="Helical" evidence="7">
    <location>
        <begin position="498"/>
        <end position="518"/>
    </location>
</feature>
<dbReference type="InterPro" id="IPR013057">
    <property type="entry name" value="AA_transpt_TM"/>
</dbReference>
<organism evidence="9 10">
    <name type="scientific">Cochliobolus sativus</name>
    <name type="common">Common root rot and spot blotch fungus</name>
    <name type="synonym">Bipolaris sorokiniana</name>
    <dbReference type="NCBI Taxonomy" id="45130"/>
    <lineage>
        <taxon>Eukaryota</taxon>
        <taxon>Fungi</taxon>
        <taxon>Dikarya</taxon>
        <taxon>Ascomycota</taxon>
        <taxon>Pezizomycotina</taxon>
        <taxon>Dothideomycetes</taxon>
        <taxon>Pleosporomycetidae</taxon>
        <taxon>Pleosporales</taxon>
        <taxon>Pleosporineae</taxon>
        <taxon>Pleosporaceae</taxon>
        <taxon>Bipolaris</taxon>
    </lineage>
</organism>
<evidence type="ECO:0000256" key="4">
    <source>
        <dbReference type="ARBA" id="ARBA00022989"/>
    </source>
</evidence>
<keyword evidence="3 7" id="KW-0812">Transmembrane</keyword>
<feature type="compositionally biased region" description="Polar residues" evidence="6">
    <location>
        <begin position="67"/>
        <end position="84"/>
    </location>
</feature>
<feature type="transmembrane region" description="Helical" evidence="7">
    <location>
        <begin position="314"/>
        <end position="336"/>
    </location>
</feature>
<feature type="transmembrane region" description="Helical" evidence="7">
    <location>
        <begin position="206"/>
        <end position="226"/>
    </location>
</feature>
<evidence type="ECO:0000256" key="6">
    <source>
        <dbReference type="SAM" id="MobiDB-lite"/>
    </source>
</evidence>
<dbReference type="GO" id="GO:0015179">
    <property type="term" value="F:L-amino acid transmembrane transporter activity"/>
    <property type="evidence" value="ECO:0007669"/>
    <property type="project" value="TreeGrafter"/>
</dbReference>
<comment type="caution">
    <text evidence="9">The sequence shown here is derived from an EMBL/GenBank/DDBJ whole genome shotgun (WGS) entry which is preliminary data.</text>
</comment>
<feature type="transmembrane region" description="Helical" evidence="7">
    <location>
        <begin position="175"/>
        <end position="200"/>
    </location>
</feature>
<feature type="region of interest" description="Disordered" evidence="6">
    <location>
        <begin position="1"/>
        <end position="84"/>
    </location>
</feature>
<reference evidence="9" key="1">
    <citation type="submission" date="2019-11" db="EMBL/GenBank/DDBJ databases">
        <title>Bipolaris sorokiniana Genome sequencing.</title>
        <authorList>
            <person name="Wang H."/>
        </authorList>
    </citation>
    <scope>NUCLEOTIDE SEQUENCE</scope>
</reference>
<dbReference type="Proteomes" id="UP000624244">
    <property type="component" value="Unassembled WGS sequence"/>
</dbReference>
<feature type="transmembrane region" description="Helical" evidence="7">
    <location>
        <begin position="127"/>
        <end position="149"/>
    </location>
</feature>
<keyword evidence="5 7" id="KW-0472">Membrane</keyword>
<feature type="transmembrane region" description="Helical" evidence="7">
    <location>
        <begin position="456"/>
        <end position="478"/>
    </location>
</feature>
<feature type="transmembrane region" description="Helical" evidence="7">
    <location>
        <begin position="356"/>
        <end position="380"/>
    </location>
</feature>
<sequence length="542" mass="58778">MDGKPLSSAHGNFPKQQTHDVNDKPKATDAPPMSTQRPTITLAADPTHDPEDPLRHKTIADSEKFDSASSQNDTNVGDVTDIRNASISPNDTSAKKLNTAQTVIIFMTNEIGIGILSLPSALNALGFFPGIVAIIGMGMLSLYTAYNLIQYWRKYPYMLNIVDYGRVLGGPWVEAVFAIGFLINMALISASAVVTISIGLNTISDHATCTVAFTVVAAVVMWAMCVPRSMRFVSWASWPCTFSVFAAVVMVMIILGVQGPRNPEAALKLKAIGSPNFTQAVSAFLNIAFAFSGNQAFPTVLAEMENPSRDYPKAIIIEKCATTSIYVIVAAVVYALSGEQVASPALGSLRPVMAKAAYGVIFVGLLGTGLIFGMTAARYLHVYFVRQISIRQSKQNKTGTIVDITSNDNTSNRRRDPVAVTDVGKKTDWFVWIFSVSLFWIVVWILANAIPVFSSLLNISAALLLSWFTWGVTVLFWFDLNKNGKWRSSGKKLATAAFNIFIMCVTLFMVGPGMYASIDALMNTFATTKVNGAFTCADNSIL</sequence>
<protein>
    <recommendedName>
        <fullName evidence="8">Amino acid transporter transmembrane domain-containing protein</fullName>
    </recommendedName>
</protein>
<proteinExistence type="inferred from homology"/>
<name>A0A8H5ZDS3_COCSA</name>
<evidence type="ECO:0000256" key="5">
    <source>
        <dbReference type="ARBA" id="ARBA00023136"/>
    </source>
</evidence>
<evidence type="ECO:0000313" key="10">
    <source>
        <dbReference type="Proteomes" id="UP000624244"/>
    </source>
</evidence>
<keyword evidence="4 7" id="KW-1133">Transmembrane helix</keyword>
<evidence type="ECO:0000313" key="9">
    <source>
        <dbReference type="EMBL" id="KAF5847407.1"/>
    </source>
</evidence>
<comment type="similarity">
    <text evidence="2">Belongs to the amino acid/polyamine transporter 2 family.</text>
</comment>
<accession>A0A8H5ZDS3</accession>